<evidence type="ECO:0000256" key="13">
    <source>
        <dbReference type="PIRSR" id="PIRSR602401-1"/>
    </source>
</evidence>
<evidence type="ECO:0000313" key="15">
    <source>
        <dbReference type="EMBL" id="ACO83223.1"/>
    </source>
</evidence>
<accession>D2D0D3</accession>
<protein>
    <submittedName>
        <fullName evidence="15">Cytochrome P450 CYP6-like protein</fullName>
    </submittedName>
</protein>
<keyword evidence="10 13" id="KW-0408">Iron</keyword>
<evidence type="ECO:0000256" key="4">
    <source>
        <dbReference type="ARBA" id="ARBA00010617"/>
    </source>
</evidence>
<dbReference type="STRING" id="35570.D2D0D3"/>
<evidence type="ECO:0000256" key="3">
    <source>
        <dbReference type="ARBA" id="ARBA00004406"/>
    </source>
</evidence>
<keyword evidence="9 14" id="KW-0560">Oxidoreductase</keyword>
<dbReference type="PANTHER" id="PTHR24292:SF45">
    <property type="entry name" value="CYTOCHROME P450 6G1-RELATED"/>
    <property type="match status" value="1"/>
</dbReference>
<dbReference type="OrthoDB" id="2789670at2759"/>
<dbReference type="PROSITE" id="PS00086">
    <property type="entry name" value="CYTOCHROME_P450"/>
    <property type="match status" value="1"/>
</dbReference>
<dbReference type="GO" id="GO:0046701">
    <property type="term" value="P:insecticide catabolic process"/>
    <property type="evidence" value="ECO:0007669"/>
    <property type="project" value="TreeGrafter"/>
</dbReference>
<dbReference type="KEGG" id="scac:106090575"/>
<dbReference type="Proteomes" id="UP000095300">
    <property type="component" value="Unassembled WGS sequence"/>
</dbReference>
<dbReference type="EnsemblMetazoa" id="SCAU013621-RA">
    <property type="protein sequence ID" value="SCAU013621-PA"/>
    <property type="gene ID" value="SCAU013621"/>
</dbReference>
<evidence type="ECO:0000256" key="6">
    <source>
        <dbReference type="ARBA" id="ARBA00022723"/>
    </source>
</evidence>
<dbReference type="InterPro" id="IPR017972">
    <property type="entry name" value="Cyt_P450_CS"/>
</dbReference>
<dbReference type="VEuPathDB" id="VectorBase:SCAU013621"/>
<name>D2D0D3_STOCA</name>
<dbReference type="Gene3D" id="1.10.630.10">
    <property type="entry name" value="Cytochrome P450"/>
    <property type="match status" value="1"/>
</dbReference>
<evidence type="ECO:0000256" key="7">
    <source>
        <dbReference type="ARBA" id="ARBA00022824"/>
    </source>
</evidence>
<gene>
    <name evidence="16" type="primary">106090575</name>
</gene>
<comment type="similarity">
    <text evidence="4 14">Belongs to the cytochrome P450 family.</text>
</comment>
<dbReference type="FunFam" id="1.10.630.10:FF:000042">
    <property type="entry name" value="Cytochrome P450"/>
    <property type="match status" value="1"/>
</dbReference>
<dbReference type="InterPro" id="IPR050476">
    <property type="entry name" value="Insect_CytP450_Detox"/>
</dbReference>
<evidence type="ECO:0000313" key="16">
    <source>
        <dbReference type="EnsemblMetazoa" id="SCAU013621-PA"/>
    </source>
</evidence>
<dbReference type="GO" id="GO:0004497">
    <property type="term" value="F:monooxygenase activity"/>
    <property type="evidence" value="ECO:0007669"/>
    <property type="project" value="UniProtKB-KW"/>
</dbReference>
<comment type="subcellular location">
    <subcellularLocation>
        <location evidence="3">Endoplasmic reticulum membrane</location>
        <topology evidence="3">Peripheral membrane protein</topology>
    </subcellularLocation>
    <subcellularLocation>
        <location evidence="2">Microsome membrane</location>
        <topology evidence="2">Peripheral membrane protein</topology>
    </subcellularLocation>
</comment>
<keyword evidence="11 14" id="KW-0503">Monooxygenase</keyword>
<dbReference type="Pfam" id="PF00067">
    <property type="entry name" value="p450"/>
    <property type="match status" value="1"/>
</dbReference>
<dbReference type="GO" id="GO:0046680">
    <property type="term" value="P:response to DDT"/>
    <property type="evidence" value="ECO:0007669"/>
    <property type="project" value="TreeGrafter"/>
</dbReference>
<evidence type="ECO:0000256" key="1">
    <source>
        <dbReference type="ARBA" id="ARBA00001971"/>
    </source>
</evidence>
<dbReference type="GO" id="GO:0016705">
    <property type="term" value="F:oxidoreductase activity, acting on paired donors, with incorporation or reduction of molecular oxygen"/>
    <property type="evidence" value="ECO:0007669"/>
    <property type="project" value="InterPro"/>
</dbReference>
<dbReference type="GO" id="GO:0020037">
    <property type="term" value="F:heme binding"/>
    <property type="evidence" value="ECO:0007669"/>
    <property type="project" value="InterPro"/>
</dbReference>
<evidence type="ECO:0000256" key="5">
    <source>
        <dbReference type="ARBA" id="ARBA00022617"/>
    </source>
</evidence>
<organism evidence="15">
    <name type="scientific">Stomoxys calcitrans</name>
    <name type="common">Stable fly</name>
    <name type="synonym">Conops calcitrans</name>
    <dbReference type="NCBI Taxonomy" id="35570"/>
    <lineage>
        <taxon>Eukaryota</taxon>
        <taxon>Metazoa</taxon>
        <taxon>Ecdysozoa</taxon>
        <taxon>Arthropoda</taxon>
        <taxon>Hexapoda</taxon>
        <taxon>Insecta</taxon>
        <taxon>Pterygota</taxon>
        <taxon>Neoptera</taxon>
        <taxon>Endopterygota</taxon>
        <taxon>Diptera</taxon>
        <taxon>Brachycera</taxon>
        <taxon>Muscomorpha</taxon>
        <taxon>Muscoidea</taxon>
        <taxon>Muscidae</taxon>
        <taxon>Stomoxys</taxon>
    </lineage>
</organism>
<dbReference type="PRINTS" id="PR00463">
    <property type="entry name" value="EP450I"/>
</dbReference>
<evidence type="ECO:0000256" key="11">
    <source>
        <dbReference type="ARBA" id="ARBA00023033"/>
    </source>
</evidence>
<dbReference type="SUPFAM" id="SSF48264">
    <property type="entry name" value="Cytochrome P450"/>
    <property type="match status" value="1"/>
</dbReference>
<dbReference type="CDD" id="cd11056">
    <property type="entry name" value="CYP6-like"/>
    <property type="match status" value="1"/>
</dbReference>
<dbReference type="AlphaFoldDB" id="D2D0D3"/>
<feature type="binding site" description="axial binding residue" evidence="13">
    <location>
        <position position="457"/>
    </location>
    <ligand>
        <name>heme</name>
        <dbReference type="ChEBI" id="CHEBI:30413"/>
    </ligand>
    <ligandPart>
        <name>Fe</name>
        <dbReference type="ChEBI" id="CHEBI:18248"/>
    </ligandPart>
</feature>
<comment type="cofactor">
    <cofactor evidence="1 13">
        <name>heme</name>
        <dbReference type="ChEBI" id="CHEBI:30413"/>
    </cofactor>
</comment>
<keyword evidence="7" id="KW-0256">Endoplasmic reticulum</keyword>
<reference evidence="16" key="3">
    <citation type="submission" date="2020-05" db="UniProtKB">
        <authorList>
            <consortium name="EnsemblMetazoa"/>
        </authorList>
    </citation>
    <scope>IDENTIFICATION</scope>
    <source>
        <strain evidence="16">USDA</strain>
    </source>
</reference>
<evidence type="ECO:0000256" key="9">
    <source>
        <dbReference type="ARBA" id="ARBA00023002"/>
    </source>
</evidence>
<keyword evidence="5 13" id="KW-0349">Heme</keyword>
<evidence type="ECO:0000256" key="10">
    <source>
        <dbReference type="ARBA" id="ARBA00023004"/>
    </source>
</evidence>
<evidence type="ECO:0000256" key="14">
    <source>
        <dbReference type="RuleBase" id="RU000461"/>
    </source>
</evidence>
<proteinExistence type="evidence at transcript level"/>
<keyword evidence="17" id="KW-1185">Reference proteome</keyword>
<evidence type="ECO:0000256" key="12">
    <source>
        <dbReference type="ARBA" id="ARBA00023136"/>
    </source>
</evidence>
<keyword evidence="12" id="KW-0472">Membrane</keyword>
<dbReference type="InterPro" id="IPR001128">
    <property type="entry name" value="Cyt_P450"/>
</dbReference>
<keyword evidence="8" id="KW-0492">Microsome</keyword>
<dbReference type="PRINTS" id="PR00385">
    <property type="entry name" value="P450"/>
</dbReference>
<keyword evidence="6 13" id="KW-0479">Metal-binding</keyword>
<dbReference type="GO" id="GO:0005789">
    <property type="term" value="C:endoplasmic reticulum membrane"/>
    <property type="evidence" value="ECO:0007669"/>
    <property type="project" value="UniProtKB-SubCell"/>
</dbReference>
<dbReference type="EMBL" id="FJ233081">
    <property type="protein sequence ID" value="ACO83223.1"/>
    <property type="molecule type" value="mRNA"/>
</dbReference>
<evidence type="ECO:0000313" key="17">
    <source>
        <dbReference type="Proteomes" id="UP000095300"/>
    </source>
</evidence>
<sequence>MIASNILLAITILLTAVYLWCRRTYSYWQRHGIPFAKPTMLIGNTKEAFSLKTSIGLHLSQLYNLPEMQDEPVVGIYMFHQPALVIREPELIKSILIKDFNLFTNRYGKCDPHGDVLGNSNLFFARNNYWKELRTKISPVFTSGKVKQMYPLMLEVATGLEEHLYLKGNNFTTEVKEICASFTTDLISTIAFGINANSLTNPNGEFRSQCRNMFLFTLPRAFDFSVAFFLPKLVSLLRVKIFSPEFSKFLRSTINHVMRERERTQIPRNDLIDILVALKKDASLEGNKINPKDYQDCLVAQAAVFLTAGFETSSSTMAFTLFEMAKKPELQERLRSEIVNALALEKSGHLSYENIHSLNYLNMVVEETLRLYPVLPFLDRQHQRPAGIHKGFSLKPYYEYTLPDEMPVYIPIFAIQRDPKYWPNPNEFDPERFSPENKKLNNNSTTYMPFGTGPHNCIGSRIGLLQTKLGLVHFLKNYRVQTCSKTPIQEDFDPKALVLQFENGVTLNVVRDNLYEKNSKSK</sequence>
<evidence type="ECO:0000256" key="8">
    <source>
        <dbReference type="ARBA" id="ARBA00022848"/>
    </source>
</evidence>
<dbReference type="InterPro" id="IPR002401">
    <property type="entry name" value="Cyt_P450_E_grp-I"/>
</dbReference>
<reference evidence="15" key="1">
    <citation type="submission" date="2008-09" db="EMBL/GenBank/DDBJ databases">
        <title>Identification of olfactory pathway-related genes expressed in antennae of the stable fly, Stomoxys calcitrans.</title>
        <authorList>
            <person name="Olafson P.U."/>
            <person name="Lohmeyer K.H."/>
        </authorList>
    </citation>
    <scope>NUCLEOTIDE SEQUENCE</scope>
</reference>
<evidence type="ECO:0000256" key="2">
    <source>
        <dbReference type="ARBA" id="ARBA00004174"/>
    </source>
</evidence>
<dbReference type="GO" id="GO:0005506">
    <property type="term" value="F:iron ion binding"/>
    <property type="evidence" value="ECO:0007669"/>
    <property type="project" value="InterPro"/>
</dbReference>
<reference evidence="17" key="2">
    <citation type="submission" date="2015-05" db="EMBL/GenBank/DDBJ databases">
        <authorList>
            <person name="Wilson R.K."/>
            <person name="Warren W.C."/>
            <person name="Olafson P."/>
        </authorList>
    </citation>
    <scope>NUCLEOTIDE SEQUENCE [LARGE SCALE GENOMIC DNA]</scope>
    <source>
        <strain evidence="17">USDA</strain>
    </source>
</reference>
<dbReference type="InterPro" id="IPR036396">
    <property type="entry name" value="Cyt_P450_sf"/>
</dbReference>
<dbReference type="PANTHER" id="PTHR24292">
    <property type="entry name" value="CYTOCHROME P450"/>
    <property type="match status" value="1"/>
</dbReference>